<keyword evidence="2" id="KW-1133">Transmembrane helix</keyword>
<feature type="compositionally biased region" description="Polar residues" evidence="1">
    <location>
        <begin position="59"/>
        <end position="76"/>
    </location>
</feature>
<protein>
    <submittedName>
        <fullName evidence="3">YtxH-like protein</fullName>
    </submittedName>
</protein>
<name>A0A1I2RP50_9BACT</name>
<evidence type="ECO:0000313" key="3">
    <source>
        <dbReference type="EMBL" id="SFG41863.1"/>
    </source>
</evidence>
<dbReference type="PANTHER" id="PTHR35792:SF2">
    <property type="entry name" value="GENERAL STRESS PROTEIN"/>
    <property type="match status" value="1"/>
</dbReference>
<keyword evidence="4" id="KW-1185">Reference proteome</keyword>
<dbReference type="PANTHER" id="PTHR35792">
    <property type="entry name" value="GENERAL STRESS PROTEIN"/>
    <property type="match status" value="1"/>
</dbReference>
<feature type="transmembrane region" description="Helical" evidence="2">
    <location>
        <begin position="14"/>
        <end position="33"/>
    </location>
</feature>
<reference evidence="4" key="1">
    <citation type="submission" date="2016-10" db="EMBL/GenBank/DDBJ databases">
        <authorList>
            <person name="Varghese N."/>
            <person name="Submissions S."/>
        </authorList>
    </citation>
    <scope>NUCLEOTIDE SEQUENCE [LARGE SCALE GENOMIC DNA]</scope>
    <source>
        <strain evidence="4">LP51</strain>
    </source>
</reference>
<keyword evidence="2" id="KW-0472">Membrane</keyword>
<proteinExistence type="predicted"/>
<feature type="region of interest" description="Disordered" evidence="1">
    <location>
        <begin position="59"/>
        <end position="78"/>
    </location>
</feature>
<dbReference type="Pfam" id="PF12732">
    <property type="entry name" value="YtxH"/>
    <property type="match status" value="1"/>
</dbReference>
<dbReference type="Gene3D" id="1.10.1470.10">
    <property type="entry name" value="YjbJ"/>
    <property type="match status" value="1"/>
</dbReference>
<evidence type="ECO:0000256" key="1">
    <source>
        <dbReference type="SAM" id="MobiDB-lite"/>
    </source>
</evidence>
<dbReference type="AlphaFoldDB" id="A0A1I2RP50"/>
<evidence type="ECO:0000256" key="2">
    <source>
        <dbReference type="SAM" id="Phobius"/>
    </source>
</evidence>
<organism evidence="3 4">
    <name type="scientific">Pontibacter chinhatensis</name>
    <dbReference type="NCBI Taxonomy" id="1436961"/>
    <lineage>
        <taxon>Bacteria</taxon>
        <taxon>Pseudomonadati</taxon>
        <taxon>Bacteroidota</taxon>
        <taxon>Cytophagia</taxon>
        <taxon>Cytophagales</taxon>
        <taxon>Hymenobacteraceae</taxon>
        <taxon>Pontibacter</taxon>
    </lineage>
</organism>
<keyword evidence="2" id="KW-0812">Transmembrane</keyword>
<dbReference type="InterPro" id="IPR036629">
    <property type="entry name" value="YjbJ_sf"/>
</dbReference>
<dbReference type="InterPro" id="IPR024623">
    <property type="entry name" value="YtxH"/>
</dbReference>
<gene>
    <name evidence="3" type="ORF">SAMN05421739_102456</name>
</gene>
<evidence type="ECO:0000313" key="4">
    <source>
        <dbReference type="Proteomes" id="UP000198724"/>
    </source>
</evidence>
<dbReference type="InterPro" id="IPR052928">
    <property type="entry name" value="Desiccation-related_membrane"/>
</dbReference>
<dbReference type="Proteomes" id="UP000198724">
    <property type="component" value="Unassembled WGS sequence"/>
</dbReference>
<accession>A0A1I2RP50</accession>
<dbReference type="STRING" id="1436961.SAMN05421739_102456"/>
<dbReference type="SUPFAM" id="SSF69047">
    <property type="entry name" value="Hypothetical protein YjbJ"/>
    <property type="match status" value="1"/>
</dbReference>
<sequence length="144" mass="16517">MRTMNQIDKDSDKILVATLAGIGLGVAAGVLLAPKNGRDTRDELMRQLNRASDEVNSSVKRWTSNLKGSGKNTGTKPQEEYDLVMHGSWEDVKRQMKQNYGELTEEDLRYDKGREHELLDRLQARMGKTRDEIKRMLSDMNFSW</sequence>
<dbReference type="EMBL" id="FOOT01000002">
    <property type="protein sequence ID" value="SFG41863.1"/>
    <property type="molecule type" value="Genomic_DNA"/>
</dbReference>